<organism evidence="2 3">
    <name type="scientific">Georgenia alba</name>
    <dbReference type="NCBI Taxonomy" id="2233858"/>
    <lineage>
        <taxon>Bacteria</taxon>
        <taxon>Bacillati</taxon>
        <taxon>Actinomycetota</taxon>
        <taxon>Actinomycetes</taxon>
        <taxon>Micrococcales</taxon>
        <taxon>Bogoriellaceae</taxon>
        <taxon>Georgenia</taxon>
    </lineage>
</organism>
<comment type="caution">
    <text evidence="2">The sequence shown here is derived from an EMBL/GenBank/DDBJ whole genome shotgun (WGS) entry which is preliminary data.</text>
</comment>
<feature type="transmembrane region" description="Helical" evidence="1">
    <location>
        <begin position="20"/>
        <end position="45"/>
    </location>
</feature>
<proteinExistence type="predicted"/>
<accession>A0ABW2Q4B3</accession>
<evidence type="ECO:0000313" key="3">
    <source>
        <dbReference type="Proteomes" id="UP001596455"/>
    </source>
</evidence>
<gene>
    <name evidence="2" type="ORF">ACFQQL_04375</name>
</gene>
<protein>
    <submittedName>
        <fullName evidence="2">Uncharacterized protein</fullName>
    </submittedName>
</protein>
<keyword evidence="1" id="KW-0472">Membrane</keyword>
<reference evidence="3" key="1">
    <citation type="journal article" date="2019" name="Int. J. Syst. Evol. Microbiol.">
        <title>The Global Catalogue of Microorganisms (GCM) 10K type strain sequencing project: providing services to taxonomists for standard genome sequencing and annotation.</title>
        <authorList>
            <consortium name="The Broad Institute Genomics Platform"/>
            <consortium name="The Broad Institute Genome Sequencing Center for Infectious Disease"/>
            <person name="Wu L."/>
            <person name="Ma J."/>
        </authorList>
    </citation>
    <scope>NUCLEOTIDE SEQUENCE [LARGE SCALE GENOMIC DNA]</scope>
    <source>
        <strain evidence="3">JCM 1490</strain>
    </source>
</reference>
<keyword evidence="1" id="KW-0812">Transmembrane</keyword>
<sequence length="212" mass="23347">MPTTAARGTWSSLRPSLRTWWGRYVVVSCTAIVVLVGAVVAAGGLRSAEAVPLPEWQAGEQHDLGEVEATVLDHMVTDDVRADYLEYVDGPAVAWLVVRVEVAAHEETVEFVPEVVAPPEGVVMGDEPETVVALQDGTTGPAIHPGLPQQVAYFWPLRDPRDVPDPLRMDVLVRPWAFSPTSNRYTWGQEEPAARITIPRNDTMPGLFEEEW</sequence>
<dbReference type="RefSeq" id="WP_382391628.1">
    <property type="nucleotide sequence ID" value="NZ_JBHTCQ010000001.1"/>
</dbReference>
<evidence type="ECO:0000313" key="2">
    <source>
        <dbReference type="EMBL" id="MFC7404336.1"/>
    </source>
</evidence>
<dbReference type="Proteomes" id="UP001596455">
    <property type="component" value="Unassembled WGS sequence"/>
</dbReference>
<dbReference type="EMBL" id="JBHTCQ010000001">
    <property type="protein sequence ID" value="MFC7404336.1"/>
    <property type="molecule type" value="Genomic_DNA"/>
</dbReference>
<keyword evidence="3" id="KW-1185">Reference proteome</keyword>
<name>A0ABW2Q4B3_9MICO</name>
<keyword evidence="1" id="KW-1133">Transmembrane helix</keyword>
<evidence type="ECO:0000256" key="1">
    <source>
        <dbReference type="SAM" id="Phobius"/>
    </source>
</evidence>